<evidence type="ECO:0000313" key="14">
    <source>
        <dbReference type="Proteomes" id="UP000315953"/>
    </source>
</evidence>
<reference evidence="11 13" key="2">
    <citation type="submission" date="2017-03" db="EMBL/GenBank/DDBJ databases">
        <title>wgs assembly of Dolosigranulum pigrum KPL CDC strains.</title>
        <authorList>
            <person name="Brugger S.D."/>
            <person name="Pettigrew M."/>
            <person name="Kong Y."/>
            <person name="Lemon K.P."/>
        </authorList>
    </citation>
    <scope>NUCLEOTIDE SEQUENCE [LARGE SCALE GENOMIC DNA]</scope>
    <source>
        <strain evidence="11 13">KPL1931_CDC4294-98</strain>
    </source>
</reference>
<dbReference type="GO" id="GO:0005525">
    <property type="term" value="F:GTP binding"/>
    <property type="evidence" value="ECO:0007669"/>
    <property type="project" value="InterPro"/>
</dbReference>
<dbReference type="PANTHER" id="PTHR40062">
    <property type="entry name" value="GTP-SENSING TRANSCRIPTIONAL PLEIOTROPIC REPRESSOR CODY"/>
    <property type="match status" value="1"/>
</dbReference>
<dbReference type="GeneID" id="42694494"/>
<dbReference type="Proteomes" id="UP000190409">
    <property type="component" value="Unassembled WGS sequence"/>
</dbReference>
<evidence type="ECO:0000313" key="10">
    <source>
        <dbReference type="EMBL" id="QDO91446.1"/>
    </source>
</evidence>
<dbReference type="InterPro" id="IPR036390">
    <property type="entry name" value="WH_DNA-bd_sf"/>
</dbReference>
<dbReference type="Pfam" id="PF08222">
    <property type="entry name" value="HTH_CodY"/>
    <property type="match status" value="1"/>
</dbReference>
<keyword evidence="4" id="KW-0238">DNA-binding</keyword>
<sequence>MNSDIKDLTQQLNQHIKMTDWTHYLLKPENLTQDFPLNSLSSALGRILEANIYIVAYDGTIHGYYETHKINTGRVYDIVQRKQFPLNYLKRINAIDDTEENLSIYDNRTIFPVETKSLYEQALTTLVPVEMSKKRRGTILVATIDQELSPSEVGLVEYAANIVGIAFSFKESVEQVTEQNKREKAHLAYNTTTKTERKALRGLYEVLGNKQEMRVTTSEIADQLGITRSIIVNSLQKLVVAGVIEQKSMGMKGTHIKLVNDYFRDILFQDEE</sequence>
<evidence type="ECO:0000313" key="13">
    <source>
        <dbReference type="Proteomes" id="UP000249099"/>
    </source>
</evidence>
<gene>
    <name evidence="11" type="ORF">B8A44_05675</name>
    <name evidence="9" type="ORF">BWX42_03015</name>
    <name evidence="10" type="ORF">FNV33_04995</name>
</gene>
<dbReference type="InterPro" id="IPR014154">
    <property type="entry name" value="CodY"/>
</dbReference>
<dbReference type="Gene3D" id="1.10.10.10">
    <property type="entry name" value="Winged helix-like DNA-binding domain superfamily/Winged helix DNA-binding domain"/>
    <property type="match status" value="1"/>
</dbReference>
<dbReference type="InterPro" id="IPR013198">
    <property type="entry name" value="GTP_trans_reg_CodY_C"/>
</dbReference>
<evidence type="ECO:0000313" key="9">
    <source>
        <dbReference type="EMBL" id="OOL80869.1"/>
    </source>
</evidence>
<accession>A0A1S8KMA2</accession>
<feature type="domain" description="Global transcriptional regulator CodY N-terminal" evidence="7">
    <location>
        <begin position="25"/>
        <end position="186"/>
    </location>
</feature>
<evidence type="ECO:0000256" key="3">
    <source>
        <dbReference type="ARBA" id="ARBA00023015"/>
    </source>
</evidence>
<reference evidence="9 12" key="1">
    <citation type="submission" date="2017-01" db="EMBL/GenBank/DDBJ databases">
        <title>Complete Genome Sequence of Dolosigranulum pigrum isolated from a Patient with interstitial lung disease.</title>
        <authorList>
            <person name="Mukhopadhyay R."/>
            <person name="Joaquin J."/>
            <person name="Hogue R."/>
            <person name="Fitzgerald S."/>
            <person name="Jospin G."/>
            <person name="Eisen J.A."/>
            <person name="Chaturvedi V."/>
        </authorList>
    </citation>
    <scope>NUCLEOTIDE SEQUENCE [LARGE SCALE GENOMIC DNA]</scope>
    <source>
        <strain evidence="9 12">15S00348</strain>
    </source>
</reference>
<evidence type="ECO:0000313" key="11">
    <source>
        <dbReference type="EMBL" id="RAN63349.1"/>
    </source>
</evidence>
<keyword evidence="3" id="KW-0805">Transcription regulation</keyword>
<evidence type="ECO:0000256" key="6">
    <source>
        <dbReference type="ARBA" id="ARBA00034538"/>
    </source>
</evidence>
<name>A0A1S8KMA2_9LACT</name>
<evidence type="ECO:0000313" key="12">
    <source>
        <dbReference type="Proteomes" id="UP000190409"/>
    </source>
</evidence>
<dbReference type="GO" id="GO:0003700">
    <property type="term" value="F:DNA-binding transcription factor activity"/>
    <property type="evidence" value="ECO:0007669"/>
    <property type="project" value="InterPro"/>
</dbReference>
<dbReference type="GO" id="GO:0045892">
    <property type="term" value="P:negative regulation of DNA-templated transcription"/>
    <property type="evidence" value="ECO:0007669"/>
    <property type="project" value="InterPro"/>
</dbReference>
<dbReference type="InterPro" id="IPR029016">
    <property type="entry name" value="GAF-like_dom_sf"/>
</dbReference>
<evidence type="ECO:0000259" key="7">
    <source>
        <dbReference type="Pfam" id="PF06018"/>
    </source>
</evidence>
<dbReference type="InterPro" id="IPR036388">
    <property type="entry name" value="WH-like_DNA-bd_sf"/>
</dbReference>
<dbReference type="SUPFAM" id="SSF46785">
    <property type="entry name" value="Winged helix' DNA-binding domain"/>
    <property type="match status" value="1"/>
</dbReference>
<dbReference type="GO" id="GO:0003677">
    <property type="term" value="F:DNA binding"/>
    <property type="evidence" value="ECO:0007669"/>
    <property type="project" value="UniProtKB-KW"/>
</dbReference>
<reference evidence="10 14" key="3">
    <citation type="submission" date="2019-07" db="EMBL/GenBank/DDBJ databases">
        <title>Genome assembly of a nasal isolate of Dolosigranulum pigrum from a chronic sinusitis patient.</title>
        <authorList>
            <person name="Baig S."/>
            <person name="Overballe-Petersen S."/>
            <person name="Kaspar U."/>
            <person name="Rendboe A."/>
            <person name="de Man T."/>
            <person name="Liu C."/>
            <person name="Price L.B."/>
            <person name="Stegger M."/>
            <person name="Becker K."/>
            <person name="Skytt Andersen P."/>
        </authorList>
    </citation>
    <scope>NUCLEOTIDE SEQUENCE [LARGE SCALE GENOMIC DNA]</scope>
    <source>
        <strain evidence="10 14">83VPs-KB5</strain>
    </source>
</reference>
<dbReference type="EMBL" id="NAQV01000016">
    <property type="protein sequence ID" value="RAN63349.1"/>
    <property type="molecule type" value="Genomic_DNA"/>
</dbReference>
<dbReference type="Gene3D" id="3.30.450.40">
    <property type="match status" value="1"/>
</dbReference>
<dbReference type="Proteomes" id="UP000315953">
    <property type="component" value="Chromosome"/>
</dbReference>
<evidence type="ECO:0000256" key="2">
    <source>
        <dbReference type="ARBA" id="ARBA00022491"/>
    </source>
</evidence>
<dbReference type="InterPro" id="IPR010312">
    <property type="entry name" value="Transc_reg_CodY_N"/>
</dbReference>
<protein>
    <recommendedName>
        <fullName evidence="6">Global transcriptional regulator CodY</fullName>
    </recommendedName>
</protein>
<dbReference type="OrthoDB" id="2056at2"/>
<dbReference type="RefSeq" id="WP_004636181.1">
    <property type="nucleotide sequence ID" value="NZ_CAJHJL010000001.1"/>
</dbReference>
<dbReference type="Pfam" id="PF06018">
    <property type="entry name" value="CodY"/>
    <property type="match status" value="1"/>
</dbReference>
<keyword evidence="2" id="KW-0678">Repressor</keyword>
<feature type="domain" description="Global transcriptional regulator CodY C-terminal" evidence="8">
    <location>
        <begin position="212"/>
        <end position="265"/>
    </location>
</feature>
<dbReference type="KEGG" id="dpm:FNV33_04995"/>
<evidence type="ECO:0000256" key="4">
    <source>
        <dbReference type="ARBA" id="ARBA00023125"/>
    </source>
</evidence>
<organism evidence="9 12">
    <name type="scientific">Dolosigranulum pigrum</name>
    <dbReference type="NCBI Taxonomy" id="29394"/>
    <lineage>
        <taxon>Bacteria</taxon>
        <taxon>Bacillati</taxon>
        <taxon>Bacillota</taxon>
        <taxon>Bacilli</taxon>
        <taxon>Lactobacillales</taxon>
        <taxon>Carnobacteriaceae</taxon>
        <taxon>Dolosigranulum</taxon>
    </lineage>
</organism>
<proteinExistence type="predicted"/>
<dbReference type="EMBL" id="MUYF01000003">
    <property type="protein sequence ID" value="OOL80869.1"/>
    <property type="molecule type" value="Genomic_DNA"/>
</dbReference>
<dbReference type="EMBL" id="CP041626">
    <property type="protein sequence ID" value="QDO91446.1"/>
    <property type="molecule type" value="Genomic_DNA"/>
</dbReference>
<evidence type="ECO:0000256" key="1">
    <source>
        <dbReference type="ARBA" id="ARBA00022490"/>
    </source>
</evidence>
<dbReference type="Proteomes" id="UP000249099">
    <property type="component" value="Unassembled WGS sequence"/>
</dbReference>
<dbReference type="PANTHER" id="PTHR40062:SF1">
    <property type="entry name" value="GLOBAL TRANSCRIPTIONAL REGULATOR CODY"/>
    <property type="match status" value="1"/>
</dbReference>
<evidence type="ECO:0000256" key="5">
    <source>
        <dbReference type="ARBA" id="ARBA00023163"/>
    </source>
</evidence>
<keyword evidence="5" id="KW-0804">Transcription</keyword>
<dbReference type="AlphaFoldDB" id="A0A1S8KMA2"/>
<keyword evidence="1" id="KW-0963">Cytoplasm</keyword>
<evidence type="ECO:0000259" key="8">
    <source>
        <dbReference type="Pfam" id="PF08222"/>
    </source>
</evidence>